<reference evidence="2 3" key="3">
    <citation type="journal article" date="2006" name="Nature">
        <title>DNA sequence of human chromosome 17 and analysis of rearrangement in the human lineage.</title>
        <authorList>
            <person name="Zody M.C."/>
            <person name="Garber M."/>
            <person name="Adams D.J."/>
            <person name="Sharpe T."/>
            <person name="Harrow J."/>
            <person name="Lupski J.R."/>
            <person name="Nicholson C."/>
            <person name="Searle S.M."/>
            <person name="Wilming L."/>
            <person name="Young S.K."/>
            <person name="Abouelleil A."/>
            <person name="Allen N.R."/>
            <person name="Bi W."/>
            <person name="Bloom T."/>
            <person name="Borowsky M.L."/>
            <person name="Bugalter B.E."/>
            <person name="Butler J."/>
            <person name="Chang J.L."/>
            <person name="Chen C.K."/>
            <person name="Cook A."/>
            <person name="Corum B."/>
            <person name="Cuomo C.A."/>
            <person name="de Jong P.J."/>
            <person name="DeCaprio D."/>
            <person name="Dewar K."/>
            <person name="FitzGerald M."/>
            <person name="Gilbert J."/>
            <person name="Gibson R."/>
            <person name="Gnerre S."/>
            <person name="Goldstein S."/>
            <person name="Grafham D.V."/>
            <person name="Grocock R."/>
            <person name="Hafez N."/>
            <person name="Hagopian D.S."/>
            <person name="Hart E."/>
            <person name="Norman C.H."/>
            <person name="Humphray S."/>
            <person name="Jaffe D.B."/>
            <person name="Jones M."/>
            <person name="Kamal M."/>
            <person name="Khodiyar V.K."/>
            <person name="LaButti K."/>
            <person name="Laird G."/>
            <person name="Lehoczky J."/>
            <person name="Liu X."/>
            <person name="Lokyitsang T."/>
            <person name="Loveland J."/>
            <person name="Lui A."/>
            <person name="Macdonald P."/>
            <person name="Major J.E."/>
            <person name="Matthews L."/>
            <person name="Mauceli E."/>
            <person name="McCarroll S.A."/>
            <person name="Mihalev A.H."/>
            <person name="Mudge J."/>
            <person name="Nguyen C."/>
            <person name="Nicol R."/>
            <person name="O'Leary S.B."/>
            <person name="Osoegawa K."/>
            <person name="Schwartz D.C."/>
            <person name="Shaw-Smith C."/>
            <person name="Stankiewicz P."/>
            <person name="Steward C."/>
            <person name="Swarbreck D."/>
            <person name="Venkataraman V."/>
            <person name="Whittaker C.A."/>
            <person name="Yang X."/>
            <person name="Zimmer A.R."/>
            <person name="Bradley A."/>
            <person name="Hubbard T."/>
            <person name="Birren B.W."/>
            <person name="Rogers J."/>
            <person name="Lander E.S."/>
            <person name="Nusbaum C."/>
        </authorList>
    </citation>
    <scope>NUCLEOTIDE SEQUENCE [LARGE SCALE GENOMIC DNA]</scope>
</reference>
<dbReference type="Ensembl" id="ENST00000642065.1">
    <property type="protein sequence ID" value="ENSP00000493268.1"/>
    <property type="gene ID" value="ENSG00000167182.17"/>
</dbReference>
<protein>
    <submittedName>
        <fullName evidence="2">Sp2 transcription factor</fullName>
    </submittedName>
</protein>
<dbReference type="VEuPathDB" id="HostDB:ENSG00000167182"/>
<feature type="region of interest" description="Disordered" evidence="1">
    <location>
        <begin position="55"/>
        <end position="88"/>
    </location>
</feature>
<sequence>MFQALIGEGCRRSGGGGLRDWRLLGGRCQALGGGGGGGGQGGRCRNERWVPAAAGGVFPAPKDPQTSMAATAAVSPSDYLQPAASTTQ</sequence>
<dbReference type="Bgee" id="ENSG00000167182">
    <property type="expression patterns" value="Expressed in secondary oocyte and 188 other cell types or tissues"/>
</dbReference>
<dbReference type="ExpressionAtlas" id="A0A286YFJ7">
    <property type="expression patterns" value="baseline and differential"/>
</dbReference>
<reference evidence="2 3" key="1">
    <citation type="journal article" date="2001" name="Nature">
        <title>Initial sequencing and analysis of the human genome.</title>
        <authorList>
            <consortium name="International Human Genome Sequencing Consortium"/>
            <person name="Lander E.S."/>
            <person name="Linton L.M."/>
            <person name="Birren B."/>
            <person name="Nusbaum C."/>
            <person name="Zody M.C."/>
            <person name="Baldwin J."/>
            <person name="Devon K."/>
            <person name="Dewar K."/>
            <person name="Doyle M."/>
            <person name="FitzHugh W."/>
            <person name="Funke R."/>
            <person name="Gage D."/>
            <person name="Harris K."/>
            <person name="Heaford A."/>
            <person name="Howland J."/>
            <person name="Kann L."/>
            <person name="Lehoczky J."/>
            <person name="LeVine R."/>
            <person name="McEwan P."/>
            <person name="McKernan K."/>
            <person name="Meldrim J."/>
            <person name="Mesirov J.P."/>
            <person name="Miranda C."/>
            <person name="Morris W."/>
            <person name="Naylor J."/>
            <person name="Raymond C."/>
            <person name="Rosetti M."/>
            <person name="Santos R."/>
            <person name="Sheridan A."/>
            <person name="Sougnez C."/>
            <person name="Stange-Thomann N."/>
            <person name="Stojanovic N."/>
            <person name="Subramanian A."/>
            <person name="Wyman D."/>
            <person name="Rogers J."/>
            <person name="Sulston J."/>
            <person name="Ainscough R."/>
            <person name="Beck S."/>
            <person name="Bentley D."/>
            <person name="Burton J."/>
            <person name="Clee C."/>
            <person name="Carter N."/>
            <person name="Coulson A."/>
            <person name="Deadman R."/>
            <person name="Deloukas P."/>
            <person name="Dunham A."/>
            <person name="Dunham I."/>
            <person name="Durbin R."/>
            <person name="French L."/>
            <person name="Grafham D."/>
            <person name="Gregory S."/>
            <person name="Hubbard T."/>
            <person name="Humphray S."/>
            <person name="Hunt A."/>
            <person name="Jones M."/>
            <person name="Lloyd C."/>
            <person name="McMurray A."/>
            <person name="Matthews L."/>
            <person name="Mercer S."/>
            <person name="Milne S."/>
            <person name="Mullikin J.C."/>
            <person name="Mungall A."/>
            <person name="Plumb R."/>
            <person name="Ross M."/>
            <person name="Shownkeen R."/>
            <person name="Sims S."/>
            <person name="Waterston R.H."/>
            <person name="Wilson R.K."/>
            <person name="Hillier L.W."/>
            <person name="McPherson J.D."/>
            <person name="Marra M.A."/>
            <person name="Mardis E.R."/>
            <person name="Fulton L.A."/>
            <person name="Chinwalla A.T."/>
            <person name="Pepin K.H."/>
            <person name="Gish W.R."/>
            <person name="Chissoe S.L."/>
            <person name="Wendl M.C."/>
            <person name="Delehaunty K.D."/>
            <person name="Miner T.L."/>
            <person name="Delehaunty A."/>
            <person name="Kramer J.B."/>
            <person name="Cook L.L."/>
            <person name="Fulton R.S."/>
            <person name="Johnson D.L."/>
            <person name="Minx P.J."/>
            <person name="Clifton S.W."/>
            <person name="Hawkins T."/>
            <person name="Branscomb E."/>
            <person name="Predki P."/>
            <person name="Richardson P."/>
            <person name="Wenning S."/>
            <person name="Slezak T."/>
            <person name="Doggett N."/>
            <person name="Cheng J.F."/>
            <person name="Olsen A."/>
            <person name="Lucas S."/>
            <person name="Elkin C."/>
            <person name="Uberbacher E."/>
            <person name="Frazier M."/>
            <person name="Gibbs R.A."/>
            <person name="Muzny D.M."/>
            <person name="Scherer S.E."/>
            <person name="Bouck J.B."/>
            <person name="Sodergren E.J."/>
            <person name="Worley K.C."/>
            <person name="Rives C.M."/>
            <person name="Gorrell J.H."/>
            <person name="Metzker M.L."/>
            <person name="Naylor S.L."/>
            <person name="Kucherlapati R.S."/>
            <person name="Nelson D.L."/>
            <person name="Weinstock G.M."/>
            <person name="Sakaki Y."/>
            <person name="Fujiyama A."/>
            <person name="Hattori M."/>
            <person name="Yada T."/>
            <person name="Toyoda A."/>
            <person name="Itoh T."/>
            <person name="Kawagoe C."/>
            <person name="Watanabe H."/>
            <person name="Totoki Y."/>
            <person name="Taylor T."/>
            <person name="Weissenbach J."/>
            <person name="Heilig R."/>
            <person name="Saurin W."/>
            <person name="Artiguenave F."/>
            <person name="Brottier P."/>
            <person name="Bruls T."/>
            <person name="Pelletier E."/>
            <person name="Robert C."/>
            <person name="Wincker P."/>
            <person name="Smith D.R."/>
            <person name="Doucette-Stamm L."/>
            <person name="Rubenfield M."/>
            <person name="Weinstock K."/>
            <person name="Lee H.M."/>
            <person name="Dubois J."/>
            <person name="Rosenthal A."/>
            <person name="Platzer M."/>
            <person name="Nyakatura G."/>
            <person name="Taudien S."/>
            <person name="Rump A."/>
            <person name="Yang H."/>
            <person name="Yu J."/>
            <person name="Wang J."/>
            <person name="Huang G."/>
            <person name="Gu J."/>
            <person name="Hood L."/>
            <person name="Rowen L."/>
            <person name="Madan A."/>
            <person name="Qin S."/>
            <person name="Davis R.W."/>
            <person name="Federspiel N.A."/>
            <person name="Abola A.P."/>
            <person name="Proctor M.J."/>
            <person name="Myers R.M."/>
            <person name="Schmutz J."/>
            <person name="Dickson M."/>
            <person name="Grimwood J."/>
            <person name="Cox D.R."/>
            <person name="Olson M.V."/>
            <person name="Kaul R."/>
            <person name="Raymond C."/>
            <person name="Shimizu N."/>
            <person name="Kawasaki K."/>
            <person name="Minoshima S."/>
            <person name="Evans G.A."/>
            <person name="Athanasiou M."/>
            <person name="Schultz R."/>
            <person name="Roe B.A."/>
            <person name="Chen F."/>
            <person name="Pan H."/>
            <person name="Ramser J."/>
            <person name="Lehrach H."/>
            <person name="Reinhardt R."/>
            <person name="McCombie W.R."/>
            <person name="de la Bastide M."/>
            <person name="Dedhia N."/>
            <person name="Blocker H."/>
            <person name="Hornischer K."/>
            <person name="Nordsiek G."/>
            <person name="Agarwala R."/>
            <person name="Aravind L."/>
            <person name="Bailey J.A."/>
            <person name="Bateman A."/>
            <person name="Batzoglou S."/>
            <person name="Birney E."/>
            <person name="Bork P."/>
            <person name="Brown D.G."/>
            <person name="Burge C.B."/>
            <person name="Cerutti L."/>
            <person name="Chen H.C."/>
            <person name="Church D."/>
            <person name="Clamp M."/>
            <person name="Copley R.R."/>
            <person name="Doerks T."/>
            <person name="Eddy S.R."/>
            <person name="Eichler E.E."/>
            <person name="Furey T.S."/>
            <person name="Galagan J."/>
            <person name="Gilbert J.G."/>
            <person name="Harmon C."/>
            <person name="Hayashizaki Y."/>
            <person name="Haussler D."/>
            <person name="Hermjakob H."/>
            <person name="Hokamp K."/>
            <person name="Jang W."/>
            <person name="Johnson L.S."/>
            <person name="Jones T.A."/>
            <person name="Kasif S."/>
            <person name="Kaspryzk A."/>
            <person name="Kennedy S."/>
            <person name="Kent W.J."/>
            <person name="Kitts P."/>
            <person name="Koonin E.V."/>
            <person name="Korf I."/>
            <person name="Kulp D."/>
            <person name="Lancet D."/>
            <person name="Lowe T.M."/>
            <person name="McLysaght A."/>
            <person name="Mikkelsen T."/>
            <person name="Moran J.V."/>
            <person name="Mulder N."/>
            <person name="Pollara V.J."/>
            <person name="Ponting C.P."/>
            <person name="Schuler G."/>
            <person name="Schultz J."/>
            <person name="Slater G."/>
            <person name="Smit A.F."/>
            <person name="Stupka E."/>
            <person name="Szustakowski J."/>
            <person name="Thierry-Mieg D."/>
            <person name="Thierry-Mieg J."/>
            <person name="Wagner L."/>
            <person name="Wallis J."/>
            <person name="Wheeler R."/>
            <person name="Williams A."/>
            <person name="Wolf Y.I."/>
            <person name="Wolfe K.H."/>
            <person name="Yang S.P."/>
            <person name="Yeh R.F."/>
            <person name="Collins F."/>
            <person name="Guyer M.S."/>
            <person name="Peterson J."/>
            <person name="Felsenfeld A."/>
            <person name="Wetterstrand K.A."/>
            <person name="Patrinos A."/>
            <person name="Morgan M.J."/>
            <person name="de Jong P."/>
            <person name="Catanese J.J."/>
            <person name="Osoegawa K."/>
            <person name="Shizuya H."/>
            <person name="Choi S."/>
            <person name="Chen Y.J."/>
        </authorList>
    </citation>
    <scope>NUCLEOTIDE SEQUENCE [LARGE SCALE GENOMIC DNA]</scope>
</reference>
<keyword evidence="3" id="KW-1185">Reference proteome</keyword>
<name>A0A286YFJ7_HUMAN</name>
<dbReference type="Ensembl" id="ENST00000642065.1">
    <property type="protein sequence ID" value="ENSP00000493268.1"/>
    <property type="gene ID" value="ENSG00000167182.16"/>
</dbReference>
<evidence type="ECO:0000256" key="1">
    <source>
        <dbReference type="SAM" id="MobiDB-lite"/>
    </source>
</evidence>
<dbReference type="Antibodypedia" id="928">
    <property type="antibodies" value="182 antibodies from 30 providers"/>
</dbReference>
<dbReference type="HGNC" id="HGNC:11207">
    <property type="gene designation" value="SP2"/>
</dbReference>
<dbReference type="AlphaFoldDB" id="A0A286YFJ7"/>
<dbReference type="ChiTaRS" id="SP2">
    <property type="organism name" value="human"/>
</dbReference>
<dbReference type="OpenTargets" id="ENSG00000167182"/>
<feature type="non-terminal residue" evidence="2">
    <location>
        <position position="88"/>
    </location>
</feature>
<organism evidence="2 3">
    <name type="scientific">Homo sapiens</name>
    <name type="common">Human</name>
    <dbReference type="NCBI Taxonomy" id="9606"/>
    <lineage>
        <taxon>Eukaryota</taxon>
        <taxon>Metazoa</taxon>
        <taxon>Chordata</taxon>
        <taxon>Craniata</taxon>
        <taxon>Vertebrata</taxon>
        <taxon>Euteleostomi</taxon>
        <taxon>Mammalia</taxon>
        <taxon>Eutheria</taxon>
        <taxon>Euarchontoglires</taxon>
        <taxon>Primates</taxon>
        <taxon>Haplorrhini</taxon>
        <taxon>Catarrhini</taxon>
        <taxon>Hominidae</taxon>
        <taxon>Homo</taxon>
    </lineage>
</organism>
<reference evidence="2" key="4">
    <citation type="submission" date="2025-08" db="UniProtKB">
        <authorList>
            <consortium name="Ensembl"/>
        </authorList>
    </citation>
    <scope>IDENTIFICATION</scope>
</reference>
<dbReference type="GeneTree" id="ENSGT00940000159590"/>
<proteinExistence type="predicted"/>
<evidence type="ECO:0000313" key="2">
    <source>
        <dbReference type="Ensembl" id="ENSP00000493268.1"/>
    </source>
</evidence>
<evidence type="ECO:0000313" key="3">
    <source>
        <dbReference type="Proteomes" id="UP000005640"/>
    </source>
</evidence>
<reference evidence="2 3" key="2">
    <citation type="journal article" date="2004" name="Nature">
        <title>Finishing the euchromatic sequence of the human genome.</title>
        <authorList>
            <consortium name="International Human Genome Sequencing Consortium"/>
        </authorList>
    </citation>
    <scope>NUCLEOTIDE SEQUENCE [LARGE SCALE GENOMIC DNA]</scope>
</reference>
<dbReference type="MassIVE" id="A0A286YFJ7"/>
<dbReference type="OrthoDB" id="6365676at2759"/>
<dbReference type="Proteomes" id="UP000005640">
    <property type="component" value="Chromosome 17"/>
</dbReference>
<reference evidence="2" key="5">
    <citation type="submission" date="2025-09" db="UniProtKB">
        <authorList>
            <consortium name="Ensembl"/>
        </authorList>
    </citation>
    <scope>IDENTIFICATION</scope>
</reference>
<accession>A0A286YFJ7</accession>
<gene>
    <name evidence="2" type="primary">SP2</name>
</gene>
<dbReference type="EMBL" id="AC018521">
    <property type="status" value="NOT_ANNOTATED_CDS"/>
    <property type="molecule type" value="Genomic_DNA"/>
</dbReference>